<dbReference type="InterPro" id="IPR044060">
    <property type="entry name" value="Bacterial_rp_domain"/>
</dbReference>
<dbReference type="EMBL" id="MHRQ01000016">
    <property type="protein sequence ID" value="OHA26785.1"/>
    <property type="molecule type" value="Genomic_DNA"/>
</dbReference>
<dbReference type="InterPro" id="IPR013783">
    <property type="entry name" value="Ig-like_fold"/>
</dbReference>
<accession>A0A1G2MSG9</accession>
<feature type="domain" description="Bacterial repeat" evidence="1">
    <location>
        <begin position="837"/>
        <end position="904"/>
    </location>
</feature>
<evidence type="ECO:0000313" key="2">
    <source>
        <dbReference type="EMBL" id="OHA26785.1"/>
    </source>
</evidence>
<proteinExistence type="predicted"/>
<dbReference type="Proteomes" id="UP000177565">
    <property type="component" value="Unassembled WGS sequence"/>
</dbReference>
<name>A0A1G2MSG9_9BACT</name>
<organism evidence="2 3">
    <name type="scientific">Candidatus Taylorbacteria bacterium RIFCSPHIGHO2_02_FULL_46_13</name>
    <dbReference type="NCBI Taxonomy" id="1802312"/>
    <lineage>
        <taxon>Bacteria</taxon>
        <taxon>Candidatus Tayloriibacteriota</taxon>
    </lineage>
</organism>
<evidence type="ECO:0000259" key="1">
    <source>
        <dbReference type="Pfam" id="PF18998"/>
    </source>
</evidence>
<evidence type="ECO:0000313" key="3">
    <source>
        <dbReference type="Proteomes" id="UP000177565"/>
    </source>
</evidence>
<sequence length="931" mass="95245">MTLAGLPLGVYAATAPGFPISITGSGFTPENNWVQFTNNTTQAIYEAGPMPSNGTTLSFNVPPDAPAGNYTVKAGAFNSDWSNGKAFTISTAIAPVVSLSAPPLTLLSGQSTQINWASAGASNCQGSTVGTTTPLAWATPGLTGTFSFTPDRSTTFSLSCGGQAGTTTKSVTVSVSAQKAPPEVTLTAAPRIIGTLGQGTTLAWTTSNATSCLGSGGGLLSWSWNDARPLNGSLYVVPNQDTTFKLLCTGAGGTASSTLDVTSTIIITTPLNATCSIVPASTVGKNQLATFTIIPTGGAGMYSYSWSGTDGLVGNTQSVSTYYMSSGAKTASATITSWGQSITTQCPTLQADMSLAGPTVPYKYCLLNQLTPYSGPSGTVVRTGPVSGTGCSVGTDGSSAFVIRNGLQKMYIRPNSAMPWSFPITSSPPLPGAPSTYLVSLLNNYTTYGLLSTGELTFNLTAPSVSPPAVTDINPFTGAQGSVVTLTGSGFSADTTVLVSKDSATYAITPSAVTATSLTFSFTIPSSVYGDYLVTASKQGTTSNAIAFTLTPPINPPPTILLSASPTAFTLGAATTISWITTDASICQGSGATSAWNKTQPLIGSLSFNPIQTTTYTLTCSGPGGTSVKTLTLPATLTINTSGLQSSYHVGETVPIKWTSSGINKVQINLIDKGKYTYPAFASVPASNGQYNWVIKSSDIPYINEYYKISLSDSNNPSITSKSSLIEFVPAFPSSVNISISPTSIIIGQSATLSWSSTNAIDCTASGAWTGYSDGGAHSITVTPTLDSTYILTCTGANGASASGSAKIIVYPPETPVGPAPIENTSGTYTINVQVFGMGTVSSANKTCPTQCSQSGIPSGTRITLYATPSSGSTFAGWSGGGCSGTALSCTVTITSNTTVTATFMIPSTSLQFTPPNFASVISAFIQRLFK</sequence>
<dbReference type="AlphaFoldDB" id="A0A1G2MSG9"/>
<comment type="caution">
    <text evidence="2">The sequence shown here is derived from an EMBL/GenBank/DDBJ whole genome shotgun (WGS) entry which is preliminary data.</text>
</comment>
<protein>
    <recommendedName>
        <fullName evidence="1">Bacterial repeat domain-containing protein</fullName>
    </recommendedName>
</protein>
<reference evidence="2 3" key="1">
    <citation type="journal article" date="2016" name="Nat. Commun.">
        <title>Thousands of microbial genomes shed light on interconnected biogeochemical processes in an aquifer system.</title>
        <authorList>
            <person name="Anantharaman K."/>
            <person name="Brown C.T."/>
            <person name="Hug L.A."/>
            <person name="Sharon I."/>
            <person name="Castelle C.J."/>
            <person name="Probst A.J."/>
            <person name="Thomas B.C."/>
            <person name="Singh A."/>
            <person name="Wilkins M.J."/>
            <person name="Karaoz U."/>
            <person name="Brodie E.L."/>
            <person name="Williams K.H."/>
            <person name="Hubbard S.S."/>
            <person name="Banfield J.F."/>
        </authorList>
    </citation>
    <scope>NUCLEOTIDE SEQUENCE [LARGE SCALE GENOMIC DNA]</scope>
</reference>
<dbReference type="InterPro" id="IPR014756">
    <property type="entry name" value="Ig_E-set"/>
</dbReference>
<dbReference type="Pfam" id="PF18998">
    <property type="entry name" value="Flg_new_2"/>
    <property type="match status" value="1"/>
</dbReference>
<dbReference type="SUPFAM" id="SSF81296">
    <property type="entry name" value="E set domains"/>
    <property type="match status" value="1"/>
</dbReference>
<dbReference type="Gene3D" id="2.60.40.10">
    <property type="entry name" value="Immunoglobulins"/>
    <property type="match status" value="2"/>
</dbReference>
<gene>
    <name evidence="2" type="ORF">A3C06_01430</name>
</gene>